<dbReference type="GO" id="GO:0006325">
    <property type="term" value="P:chromatin organization"/>
    <property type="evidence" value="ECO:0007669"/>
    <property type="project" value="UniProtKB-KW"/>
</dbReference>
<keyword evidence="3" id="KW-0175">Coiled coil</keyword>
<feature type="domain" description="YEATS" evidence="5">
    <location>
        <begin position="72"/>
        <end position="217"/>
    </location>
</feature>
<keyword evidence="7" id="KW-1185">Reference proteome</keyword>
<keyword evidence="1 2" id="KW-0539">Nucleus</keyword>
<keyword evidence="3" id="KW-0010">Activator</keyword>
<comment type="caution">
    <text evidence="6">The sequence shown here is derived from an EMBL/GenBank/DDBJ whole genome shotgun (WGS) entry which is preliminary data.</text>
</comment>
<dbReference type="InterPro" id="IPR005033">
    <property type="entry name" value="YEATS"/>
</dbReference>
<comment type="subunit">
    <text evidence="3">Component of the SWR1 chromatin-remodeling complex and of the NuA4 histone acetyltransferase complex.</text>
</comment>
<sequence>DAQLRDNEAASTEPTQNNLDSITTEQQTNGPANKPVDDKNNNPENDVPKDNNANENRVESISVAVNQNAPEYGSRFYIKRRVIVGNVSKFIPIDKREGGLRQYTHKWMIYVTTPPGAEDIASFLSCVRYHLHPSYKPNDVIDVTKPPFHLTRLGWGEFPIRVQLLFSDSRRNKVVDVFHQLRLDHAHSGQQTLGAERYIDLELDRNTEFVDPQAVKVQTQIPSAQNIASGQVVQRRDPLDDLMREII</sequence>
<feature type="region of interest" description="Disordered" evidence="4">
    <location>
        <begin position="1"/>
        <end position="56"/>
    </location>
</feature>
<dbReference type="AlphaFoldDB" id="A0A8H7PU37"/>
<dbReference type="PANTHER" id="PTHR23195">
    <property type="entry name" value="YEATS DOMAIN"/>
    <property type="match status" value="1"/>
</dbReference>
<evidence type="ECO:0000313" key="6">
    <source>
        <dbReference type="EMBL" id="KAG2179920.1"/>
    </source>
</evidence>
<dbReference type="GO" id="GO:0000812">
    <property type="term" value="C:Swr1 complex"/>
    <property type="evidence" value="ECO:0007669"/>
    <property type="project" value="UniProtKB-UniRule"/>
</dbReference>
<dbReference type="InterPro" id="IPR038704">
    <property type="entry name" value="YEAST_sf"/>
</dbReference>
<keyword evidence="3" id="KW-0963">Cytoplasm</keyword>
<dbReference type="OrthoDB" id="1741717at2759"/>
<name>A0A8H7PU37_MORIS</name>
<keyword evidence="3" id="KW-0804">Transcription</keyword>
<comment type="domain">
    <text evidence="3">The coiled-coil domain is required for assembly into the NuA4 complex.</text>
</comment>
<dbReference type="GO" id="GO:0005737">
    <property type="term" value="C:cytoplasm"/>
    <property type="evidence" value="ECO:0007669"/>
    <property type="project" value="UniProtKB-SubCell"/>
</dbReference>
<evidence type="ECO:0000256" key="2">
    <source>
        <dbReference type="PROSITE-ProRule" id="PRU00376"/>
    </source>
</evidence>
<evidence type="ECO:0000256" key="1">
    <source>
        <dbReference type="ARBA" id="ARBA00023242"/>
    </source>
</evidence>
<dbReference type="EMBL" id="JAEPQZ010000006">
    <property type="protein sequence ID" value="KAG2179920.1"/>
    <property type="molecule type" value="Genomic_DNA"/>
</dbReference>
<comment type="subcellular location">
    <subcellularLocation>
        <location evidence="3">Nucleus</location>
    </subcellularLocation>
    <subcellularLocation>
        <location evidence="3">Cytoplasm</location>
    </subcellularLocation>
</comment>
<comment type="similarity">
    <text evidence="3">Belongs to the YAF9 family.</text>
</comment>
<dbReference type="Proteomes" id="UP000654370">
    <property type="component" value="Unassembled WGS sequence"/>
</dbReference>
<dbReference type="Pfam" id="PF03366">
    <property type="entry name" value="YEATS"/>
    <property type="match status" value="1"/>
</dbReference>
<gene>
    <name evidence="3" type="primary">YAF9</name>
    <name evidence="6" type="ORF">INT43_003707</name>
</gene>
<comment type="function">
    <text evidence="3">Component of the SWR1 complex which mediates the ATP-dependent exchange of histone H2A for an H2A variant leading to transcriptional regulation of selected genes by chromatin remodeling. Component of the NuA4 histone acetyltransferase complex which is involved in transcriptional activation of selected genes principally by acetylation of nucleosomal histones H4 and H2A. The NuA4 complex is also involved in DNA repair. Yaf9 may also be required for viability in conditions in which the structural integrity of the spindle is compromised.</text>
</comment>
<evidence type="ECO:0000256" key="3">
    <source>
        <dbReference type="RuleBase" id="RU367117"/>
    </source>
</evidence>
<protein>
    <recommendedName>
        <fullName evidence="3">Protein AF-9 homolog</fullName>
    </recommendedName>
</protein>
<keyword evidence="3" id="KW-0156">Chromatin regulator</keyword>
<dbReference type="GO" id="GO:0006281">
    <property type="term" value="P:DNA repair"/>
    <property type="evidence" value="ECO:0007669"/>
    <property type="project" value="UniProtKB-UniRule"/>
</dbReference>
<organism evidence="6 7">
    <name type="scientific">Mortierella isabellina</name>
    <name type="common">Filamentous fungus</name>
    <name type="synonym">Umbelopsis isabellina</name>
    <dbReference type="NCBI Taxonomy" id="91625"/>
    <lineage>
        <taxon>Eukaryota</taxon>
        <taxon>Fungi</taxon>
        <taxon>Fungi incertae sedis</taxon>
        <taxon>Mucoromycota</taxon>
        <taxon>Mucoromycotina</taxon>
        <taxon>Umbelopsidomycetes</taxon>
        <taxon>Umbelopsidales</taxon>
        <taxon>Umbelopsidaceae</taxon>
        <taxon>Umbelopsis</taxon>
    </lineage>
</organism>
<dbReference type="InterPro" id="IPR055129">
    <property type="entry name" value="YEATS_dom"/>
</dbReference>
<keyword evidence="3" id="KW-0805">Transcription regulation</keyword>
<evidence type="ECO:0000259" key="5">
    <source>
        <dbReference type="PROSITE" id="PS51037"/>
    </source>
</evidence>
<keyword evidence="3" id="KW-0234">DNA repair</keyword>
<dbReference type="GO" id="GO:0006355">
    <property type="term" value="P:regulation of DNA-templated transcription"/>
    <property type="evidence" value="ECO:0007669"/>
    <property type="project" value="InterPro"/>
</dbReference>
<feature type="non-terminal residue" evidence="6">
    <location>
        <position position="247"/>
    </location>
</feature>
<evidence type="ECO:0000313" key="7">
    <source>
        <dbReference type="Proteomes" id="UP000654370"/>
    </source>
</evidence>
<feature type="compositionally biased region" description="Basic and acidic residues" evidence="4">
    <location>
        <begin position="35"/>
        <end position="49"/>
    </location>
</feature>
<accession>A0A8H7PU37</accession>
<feature type="compositionally biased region" description="Polar residues" evidence="4">
    <location>
        <begin position="9"/>
        <end position="31"/>
    </location>
</feature>
<dbReference type="Gene3D" id="2.60.40.1970">
    <property type="entry name" value="YEATS domain"/>
    <property type="match status" value="1"/>
</dbReference>
<dbReference type="CDD" id="cd16907">
    <property type="entry name" value="YEATS_YEATS2_like"/>
    <property type="match status" value="1"/>
</dbReference>
<reference evidence="6" key="1">
    <citation type="submission" date="2020-12" db="EMBL/GenBank/DDBJ databases">
        <title>Metabolic potential, ecology and presence of endohyphal bacteria is reflected in genomic diversity of Mucoromycotina.</title>
        <authorList>
            <person name="Muszewska A."/>
            <person name="Okrasinska A."/>
            <person name="Steczkiewicz K."/>
            <person name="Drgas O."/>
            <person name="Orlowska M."/>
            <person name="Perlinska-Lenart U."/>
            <person name="Aleksandrzak-Piekarczyk T."/>
            <person name="Szatraj K."/>
            <person name="Zielenkiewicz U."/>
            <person name="Pilsyk S."/>
            <person name="Malc E."/>
            <person name="Mieczkowski P."/>
            <person name="Kruszewska J.S."/>
            <person name="Biernat P."/>
            <person name="Pawlowska J."/>
        </authorList>
    </citation>
    <scope>NUCLEOTIDE SEQUENCE</scope>
    <source>
        <strain evidence="6">WA0000067209</strain>
    </source>
</reference>
<keyword evidence="3" id="KW-0227">DNA damage</keyword>
<evidence type="ECO:0000256" key="4">
    <source>
        <dbReference type="SAM" id="MobiDB-lite"/>
    </source>
</evidence>
<dbReference type="PROSITE" id="PS51037">
    <property type="entry name" value="YEATS"/>
    <property type="match status" value="1"/>
</dbReference>
<proteinExistence type="inferred from homology"/>
<feature type="non-terminal residue" evidence="6">
    <location>
        <position position="1"/>
    </location>
</feature>